<feature type="domain" description="DUF1996" evidence="2">
    <location>
        <begin position="62"/>
        <end position="297"/>
    </location>
</feature>
<dbReference type="Pfam" id="PF09362">
    <property type="entry name" value="DUF1996"/>
    <property type="match status" value="1"/>
</dbReference>
<feature type="chain" id="PRO_5012702911" description="DUF1996 domain-containing protein" evidence="1">
    <location>
        <begin position="27"/>
        <end position="333"/>
    </location>
</feature>
<name>A0A1M5QQS1_9RHOB</name>
<organism evidence="3 4">
    <name type="scientific">Cognatiyoonia sediminum</name>
    <dbReference type="NCBI Taxonomy" id="1508389"/>
    <lineage>
        <taxon>Bacteria</taxon>
        <taxon>Pseudomonadati</taxon>
        <taxon>Pseudomonadota</taxon>
        <taxon>Alphaproteobacteria</taxon>
        <taxon>Rhodobacterales</taxon>
        <taxon>Paracoccaceae</taxon>
        <taxon>Cognatiyoonia</taxon>
    </lineage>
</organism>
<protein>
    <recommendedName>
        <fullName evidence="2">DUF1996 domain-containing protein</fullName>
    </recommendedName>
</protein>
<dbReference type="Proteomes" id="UP000184074">
    <property type="component" value="Unassembled WGS sequence"/>
</dbReference>
<feature type="signal peptide" evidence="1">
    <location>
        <begin position="1"/>
        <end position="26"/>
    </location>
</feature>
<dbReference type="STRING" id="1508389.SAMN05444003_2269"/>
<evidence type="ECO:0000256" key="1">
    <source>
        <dbReference type="SAM" id="SignalP"/>
    </source>
</evidence>
<gene>
    <name evidence="3" type="ORF">SAMN05444003_2269</name>
</gene>
<dbReference type="PANTHER" id="PTHR43662:SF3">
    <property type="entry name" value="DOMAIN PROTEIN, PUTATIVE (AFU_ORTHOLOGUE AFUA_6G11970)-RELATED"/>
    <property type="match status" value="1"/>
</dbReference>
<dbReference type="PANTHER" id="PTHR43662">
    <property type="match status" value="1"/>
</dbReference>
<keyword evidence="4" id="KW-1185">Reference proteome</keyword>
<keyword evidence="1" id="KW-0732">Signal</keyword>
<dbReference type="InterPro" id="IPR018535">
    <property type="entry name" value="DUF1996"/>
</dbReference>
<evidence type="ECO:0000313" key="4">
    <source>
        <dbReference type="Proteomes" id="UP000184074"/>
    </source>
</evidence>
<dbReference type="EMBL" id="FQXB01000003">
    <property type="protein sequence ID" value="SHH16464.1"/>
    <property type="molecule type" value="Genomic_DNA"/>
</dbReference>
<dbReference type="AlphaFoldDB" id="A0A1M5QQS1"/>
<evidence type="ECO:0000259" key="2">
    <source>
        <dbReference type="Pfam" id="PF09362"/>
    </source>
</evidence>
<proteinExistence type="predicted"/>
<evidence type="ECO:0000313" key="3">
    <source>
        <dbReference type="EMBL" id="SHH16464.1"/>
    </source>
</evidence>
<dbReference type="RefSeq" id="WP_083526263.1">
    <property type="nucleotide sequence ID" value="NZ_FQXB01000003.1"/>
</dbReference>
<reference evidence="3 4" key="1">
    <citation type="submission" date="2016-11" db="EMBL/GenBank/DDBJ databases">
        <authorList>
            <person name="Jaros S."/>
            <person name="Januszkiewicz K."/>
            <person name="Wedrychowicz H."/>
        </authorList>
    </citation>
    <scope>NUCLEOTIDE SEQUENCE [LARGE SCALE GENOMIC DNA]</scope>
    <source>
        <strain evidence="3 4">DSM 28715</strain>
    </source>
</reference>
<accession>A0A1M5QQS1</accession>
<dbReference type="OrthoDB" id="581239at2"/>
<sequence length="333" mass="36379">MILPSKIATFVMLASISLTLTPNSSAAQNQGVMNADDVTDFREDGSGAFRTHCIESHISFDDPLVSPGQPGAAHQHVFFGNSIVDAYTTPQSLFQAEETTCDGGTLNSSAYWVPTLFDTNGERVRFIDPLFYYKTGYHLPAKSIQAPPRGLRMIAGNADAQTVQSARVVKFRCSSWMSDKIWFDPGDPLDHVPYLPDCPADDVLEIRIVFPQCWDGENLSSANFQDHMTYPSAATPPVTGTGSCPASHPVAIPEISYNFAVHVDPDRGPTNTWSLSSDMQKTPKPGASLHADWMNGWDPEIMERIVENCLNPGRECGVGLLGDGEMLRPVILD</sequence>